<reference evidence="1 2" key="1">
    <citation type="journal article" date="2020" name="Viruses">
        <title>Diversity and Host Interactions Among Virulent and Temperate Baltic Sea Flavobacterium Phages.</title>
        <authorList>
            <person name="Nilsson E."/>
            <person name="Bayfield O.W."/>
            <person name="Lundin D."/>
            <person name="Antson A.A."/>
            <person name="Holmfeldt K."/>
        </authorList>
    </citation>
    <scope>NUCLEOTIDE SEQUENCE [LARGE SCALE GENOMIC DNA]</scope>
</reference>
<name>A0A6B9LNN9_9CAUD</name>
<keyword evidence="2" id="KW-1185">Reference proteome</keyword>
<evidence type="ECO:0000313" key="2">
    <source>
        <dbReference type="Proteomes" id="UP000464671"/>
    </source>
</evidence>
<dbReference type="EMBL" id="MN812239">
    <property type="protein sequence ID" value="QHB40951.1"/>
    <property type="molecule type" value="Genomic_DNA"/>
</dbReference>
<protein>
    <submittedName>
        <fullName evidence="1">Uncharacterized protein</fullName>
    </submittedName>
</protein>
<sequence length="56" mass="6737">MKVIEKRKLLVEMIELMIFCGYDITNHVGRPLSYFDFEKVQQFIEVLKKEKNEIDS</sequence>
<gene>
    <name evidence="1" type="ORF">tant81_gp020</name>
</gene>
<accession>A0A6B9LNN9</accession>
<evidence type="ECO:0000313" key="1">
    <source>
        <dbReference type="EMBL" id="QHB40951.1"/>
    </source>
</evidence>
<proteinExistence type="predicted"/>
<dbReference type="Proteomes" id="UP000464671">
    <property type="component" value="Segment"/>
</dbReference>
<organism evidence="1 2">
    <name type="scientific">Flavobacterium phage vB_FspS_tant8-1</name>
    <dbReference type="NCBI Taxonomy" id="2686278"/>
    <lineage>
        <taxon>Viruses</taxon>
        <taxon>Duplodnaviria</taxon>
        <taxon>Heunggongvirae</taxon>
        <taxon>Uroviricota</taxon>
        <taxon>Caudoviricetes</taxon>
        <taxon>Tantvirus</taxon>
        <taxon>Tantvirus tant</taxon>
    </lineage>
</organism>